<evidence type="ECO:0000256" key="4">
    <source>
        <dbReference type="ARBA" id="ARBA00022692"/>
    </source>
</evidence>
<feature type="transmembrane region" description="Helical" evidence="7">
    <location>
        <begin position="128"/>
        <end position="151"/>
    </location>
</feature>
<dbReference type="InterPro" id="IPR032808">
    <property type="entry name" value="DoxX"/>
</dbReference>
<dbReference type="Proteomes" id="UP000515734">
    <property type="component" value="Chromosome"/>
</dbReference>
<gene>
    <name evidence="8" type="ORF">NIIDNTM18_39260</name>
</gene>
<dbReference type="EMBL" id="AP023287">
    <property type="protein sequence ID" value="BCI54648.1"/>
    <property type="molecule type" value="Genomic_DNA"/>
</dbReference>
<evidence type="ECO:0000313" key="8">
    <source>
        <dbReference type="EMBL" id="BCI54648.1"/>
    </source>
</evidence>
<keyword evidence="6 7" id="KW-0472">Membrane</keyword>
<protein>
    <recommendedName>
        <fullName evidence="10">DoxX family protein</fullName>
    </recommendedName>
</protein>
<evidence type="ECO:0000313" key="9">
    <source>
        <dbReference type="Proteomes" id="UP000515734"/>
    </source>
</evidence>
<evidence type="ECO:0000256" key="6">
    <source>
        <dbReference type="ARBA" id="ARBA00023136"/>
    </source>
</evidence>
<keyword evidence="4 7" id="KW-0812">Transmembrane</keyword>
<dbReference type="PANTHER" id="PTHR33452">
    <property type="entry name" value="OXIDOREDUCTASE CATD-RELATED"/>
    <property type="match status" value="1"/>
</dbReference>
<comment type="subcellular location">
    <subcellularLocation>
        <location evidence="1">Cell membrane</location>
        <topology evidence="1">Multi-pass membrane protein</topology>
    </subcellularLocation>
</comment>
<evidence type="ECO:0000256" key="7">
    <source>
        <dbReference type="SAM" id="Phobius"/>
    </source>
</evidence>
<evidence type="ECO:0000256" key="5">
    <source>
        <dbReference type="ARBA" id="ARBA00022989"/>
    </source>
</evidence>
<keyword evidence="5 7" id="KW-1133">Transmembrane helix</keyword>
<proteinExistence type="inferred from homology"/>
<dbReference type="PANTHER" id="PTHR33452:SF1">
    <property type="entry name" value="INNER MEMBRANE PROTEIN YPHA-RELATED"/>
    <property type="match status" value="1"/>
</dbReference>
<evidence type="ECO:0008006" key="10">
    <source>
        <dbReference type="Google" id="ProtNLM"/>
    </source>
</evidence>
<dbReference type="GO" id="GO:0005886">
    <property type="term" value="C:plasma membrane"/>
    <property type="evidence" value="ECO:0007669"/>
    <property type="project" value="UniProtKB-SubCell"/>
</dbReference>
<feature type="transmembrane region" description="Helical" evidence="7">
    <location>
        <begin position="163"/>
        <end position="183"/>
    </location>
</feature>
<keyword evidence="3" id="KW-1003">Cell membrane</keyword>
<accession>A0A6S6PEZ4</accession>
<sequence>MGISSKVIHRKGPDTMASTDVESTVTAPATTTRTDIALLVLRLGVGATMLQAGLMKAVDFSTVAGFMESGGWRPPTLAAFMVTAAETLGGIGLLLGAVTPLAAVAVIAAMIDAWAVNVSGGAFWSEPFNVPFLVAFGATALLFAGAGAYSVDARLTRVRWSARTAAILLGLAIAAAVITWIALNGTNPIHVTAPTG</sequence>
<name>A0A6S6PEZ4_9MYCO</name>
<evidence type="ECO:0000256" key="3">
    <source>
        <dbReference type="ARBA" id="ARBA00022475"/>
    </source>
</evidence>
<evidence type="ECO:0000256" key="1">
    <source>
        <dbReference type="ARBA" id="ARBA00004651"/>
    </source>
</evidence>
<reference evidence="8 9" key="1">
    <citation type="submission" date="2020-07" db="EMBL/GenBank/DDBJ databases">
        <title>Complete genome sequence of Mycolicibacterium litorale like strain isolated from cardiac implantable electronic device infection.</title>
        <authorList>
            <person name="Fukano H."/>
            <person name="Miyama H."/>
            <person name="Hoshino Y."/>
        </authorList>
    </citation>
    <scope>NUCLEOTIDE SEQUENCE [LARGE SCALE GENOMIC DNA]</scope>
    <source>
        <strain evidence="8 9">NIIDNTM18</strain>
    </source>
</reference>
<dbReference type="Pfam" id="PF07681">
    <property type="entry name" value="DoxX"/>
    <property type="match status" value="1"/>
</dbReference>
<dbReference type="InterPro" id="IPR051907">
    <property type="entry name" value="DoxX-like_oxidoreductase"/>
</dbReference>
<comment type="similarity">
    <text evidence="2">Belongs to the DoxX family.</text>
</comment>
<feature type="transmembrane region" description="Helical" evidence="7">
    <location>
        <begin position="91"/>
        <end position="116"/>
    </location>
</feature>
<organism evidence="8 9">
    <name type="scientific">Mycolicibacterium litorale</name>
    <dbReference type="NCBI Taxonomy" id="758802"/>
    <lineage>
        <taxon>Bacteria</taxon>
        <taxon>Bacillati</taxon>
        <taxon>Actinomycetota</taxon>
        <taxon>Actinomycetes</taxon>
        <taxon>Mycobacteriales</taxon>
        <taxon>Mycobacteriaceae</taxon>
        <taxon>Mycolicibacterium</taxon>
    </lineage>
</organism>
<dbReference type="AlphaFoldDB" id="A0A6S6PEZ4"/>
<evidence type="ECO:0000256" key="2">
    <source>
        <dbReference type="ARBA" id="ARBA00006679"/>
    </source>
</evidence>